<evidence type="ECO:0000256" key="3">
    <source>
        <dbReference type="ARBA" id="ARBA00022448"/>
    </source>
</evidence>
<evidence type="ECO:0000256" key="6">
    <source>
        <dbReference type="ARBA" id="ARBA00022826"/>
    </source>
</evidence>
<keyword evidence="4" id="KW-0633">Potassium transport</keyword>
<organism evidence="14 15">
    <name type="scientific">Deinococcus yavapaiensis KR-236</name>
    <dbReference type="NCBI Taxonomy" id="694435"/>
    <lineage>
        <taxon>Bacteria</taxon>
        <taxon>Thermotogati</taxon>
        <taxon>Deinococcota</taxon>
        <taxon>Deinococci</taxon>
        <taxon>Deinococcales</taxon>
        <taxon>Deinococcaceae</taxon>
        <taxon>Deinococcus</taxon>
    </lineage>
</organism>
<feature type="transmembrane region" description="Helical" evidence="13">
    <location>
        <begin position="126"/>
        <end position="150"/>
    </location>
</feature>
<evidence type="ECO:0000256" key="8">
    <source>
        <dbReference type="ARBA" id="ARBA00022989"/>
    </source>
</evidence>
<keyword evidence="3" id="KW-0813">Transport</keyword>
<evidence type="ECO:0000256" key="12">
    <source>
        <dbReference type="ARBA" id="ARBA00034430"/>
    </source>
</evidence>
<evidence type="ECO:0000256" key="10">
    <source>
        <dbReference type="ARBA" id="ARBA00023136"/>
    </source>
</evidence>
<evidence type="ECO:0000313" key="15">
    <source>
        <dbReference type="Proteomes" id="UP000248326"/>
    </source>
</evidence>
<evidence type="ECO:0000256" key="1">
    <source>
        <dbReference type="ARBA" id="ARBA00004141"/>
    </source>
</evidence>
<dbReference type="AlphaFoldDB" id="A0A318S445"/>
<evidence type="ECO:0000256" key="11">
    <source>
        <dbReference type="ARBA" id="ARBA00023303"/>
    </source>
</evidence>
<dbReference type="RefSeq" id="WP_110887850.1">
    <property type="nucleotide sequence ID" value="NZ_QJSX01000014.1"/>
</dbReference>
<comment type="caution">
    <text evidence="14">The sequence shown here is derived from an EMBL/GenBank/DDBJ whole genome shotgun (WGS) entry which is preliminary data.</text>
</comment>
<keyword evidence="7" id="KW-0630">Potassium</keyword>
<keyword evidence="15" id="KW-1185">Reference proteome</keyword>
<feature type="transmembrane region" description="Helical" evidence="13">
    <location>
        <begin position="176"/>
        <end position="205"/>
    </location>
</feature>
<evidence type="ECO:0000256" key="13">
    <source>
        <dbReference type="SAM" id="Phobius"/>
    </source>
</evidence>
<dbReference type="PANTHER" id="PTHR31462">
    <property type="entry name" value="ENDOSOMAL/LYSOSOMAL POTASSIUM CHANNEL TMEM175"/>
    <property type="match status" value="1"/>
</dbReference>
<comment type="similarity">
    <text evidence="2">Belongs to the TMEM175 family.</text>
</comment>
<keyword evidence="11" id="KW-0407">Ion channel</keyword>
<dbReference type="GO" id="GO:0005267">
    <property type="term" value="F:potassium channel activity"/>
    <property type="evidence" value="ECO:0007669"/>
    <property type="project" value="UniProtKB-KW"/>
</dbReference>
<evidence type="ECO:0000256" key="2">
    <source>
        <dbReference type="ARBA" id="ARBA00006920"/>
    </source>
</evidence>
<evidence type="ECO:0000313" key="14">
    <source>
        <dbReference type="EMBL" id="PYE51818.1"/>
    </source>
</evidence>
<comment type="subcellular location">
    <subcellularLocation>
        <location evidence="1">Membrane</location>
        <topology evidence="1">Multi-pass membrane protein</topology>
    </subcellularLocation>
</comment>
<keyword evidence="5 13" id="KW-0812">Transmembrane</keyword>
<comment type="catalytic activity">
    <reaction evidence="12">
        <text>K(+)(in) = K(+)(out)</text>
        <dbReference type="Rhea" id="RHEA:29463"/>
        <dbReference type="ChEBI" id="CHEBI:29103"/>
    </reaction>
</comment>
<name>A0A318S445_9DEIO</name>
<dbReference type="InterPro" id="IPR010617">
    <property type="entry name" value="TMEM175-like"/>
</dbReference>
<dbReference type="GO" id="GO:0015252">
    <property type="term" value="F:proton channel activity"/>
    <property type="evidence" value="ECO:0007669"/>
    <property type="project" value="InterPro"/>
</dbReference>
<accession>A0A318S445</accession>
<gene>
    <name evidence="14" type="ORF">DES52_11418</name>
</gene>
<evidence type="ECO:0000256" key="4">
    <source>
        <dbReference type="ARBA" id="ARBA00022538"/>
    </source>
</evidence>
<dbReference type="Proteomes" id="UP000248326">
    <property type="component" value="Unassembled WGS sequence"/>
</dbReference>
<evidence type="ECO:0000256" key="9">
    <source>
        <dbReference type="ARBA" id="ARBA00023065"/>
    </source>
</evidence>
<protein>
    <submittedName>
        <fullName evidence="14">Putative membrane protein</fullName>
    </submittedName>
</protein>
<keyword evidence="9" id="KW-0406">Ion transport</keyword>
<feature type="transmembrane region" description="Helical" evidence="13">
    <location>
        <begin position="25"/>
        <end position="46"/>
    </location>
</feature>
<sequence length="248" mass="27300">MRLVRRFAFSGQAEPEDLGLSTERFGAFTDAVFSIAMTLLVLEVHLPSGLAVSDIPEHLQEVLPSLVSYAVSFLTLGVLWTGHQYYHALLRRSDLVFTSTGLLYLLLVALVPFSTGALGEYPSVPLVHMVFGLNLTAATLVGLVNVLYALAPGRLAHPDLDPEVVRMVTRRQGLMVLGYALAAVLAFVSPWLSGILFLVTPLAFIPSRRMEHSLFAAAAQVRGAQEHEDTVRLRQLLEQLLERDPRQE</sequence>
<feature type="transmembrane region" description="Helical" evidence="13">
    <location>
        <begin position="95"/>
        <end position="114"/>
    </location>
</feature>
<dbReference type="GO" id="GO:0016020">
    <property type="term" value="C:membrane"/>
    <property type="evidence" value="ECO:0007669"/>
    <property type="project" value="UniProtKB-SubCell"/>
</dbReference>
<keyword evidence="8 13" id="KW-1133">Transmembrane helix</keyword>
<keyword evidence="6" id="KW-0631">Potassium channel</keyword>
<evidence type="ECO:0000256" key="7">
    <source>
        <dbReference type="ARBA" id="ARBA00022958"/>
    </source>
</evidence>
<reference evidence="14 15" key="1">
    <citation type="submission" date="2018-06" db="EMBL/GenBank/DDBJ databases">
        <title>Genomic Encyclopedia of Type Strains, Phase IV (KMG-IV): sequencing the most valuable type-strain genomes for metagenomic binning, comparative biology and taxonomic classification.</title>
        <authorList>
            <person name="Goeker M."/>
        </authorList>
    </citation>
    <scope>NUCLEOTIDE SEQUENCE [LARGE SCALE GENOMIC DNA]</scope>
    <source>
        <strain evidence="14 15">DSM 18048</strain>
    </source>
</reference>
<dbReference type="PANTHER" id="PTHR31462:SF5">
    <property type="entry name" value="ENDOSOMAL_LYSOSOMAL PROTON CHANNEL TMEM175"/>
    <property type="match status" value="1"/>
</dbReference>
<proteinExistence type="inferred from homology"/>
<keyword evidence="10 13" id="KW-0472">Membrane</keyword>
<dbReference type="EMBL" id="QJSX01000014">
    <property type="protein sequence ID" value="PYE51818.1"/>
    <property type="molecule type" value="Genomic_DNA"/>
</dbReference>
<dbReference type="Pfam" id="PF06736">
    <property type="entry name" value="TMEM175"/>
    <property type="match status" value="1"/>
</dbReference>
<feature type="transmembrane region" description="Helical" evidence="13">
    <location>
        <begin position="66"/>
        <end position="83"/>
    </location>
</feature>
<evidence type="ECO:0000256" key="5">
    <source>
        <dbReference type="ARBA" id="ARBA00022692"/>
    </source>
</evidence>